<dbReference type="InterPro" id="IPR012334">
    <property type="entry name" value="Pectin_lyas_fold"/>
</dbReference>
<dbReference type="PATRIC" id="fig|162209.4.peg.197"/>
<dbReference type="AlphaFoldDB" id="A0A0U2U1V4"/>
<dbReference type="EMBL" id="CP013652">
    <property type="protein sequence ID" value="ALS20585.1"/>
    <property type="molecule type" value="Genomic_DNA"/>
</dbReference>
<protein>
    <submittedName>
        <fullName evidence="1">ABC transporter substrate-binding protein</fullName>
    </submittedName>
</protein>
<dbReference type="NCBIfam" id="TIGR03804">
    <property type="entry name" value="para_beta_helix"/>
    <property type="match status" value="4"/>
</dbReference>
<name>A0A0U2U1V4_9BACL</name>
<dbReference type="SMART" id="SM00710">
    <property type="entry name" value="PbH1"/>
    <property type="match status" value="7"/>
</dbReference>
<dbReference type="InterPro" id="IPR006626">
    <property type="entry name" value="PbH1"/>
</dbReference>
<dbReference type="RefSeq" id="WP_062406552.1">
    <property type="nucleotide sequence ID" value="NZ_BJCS01000008.1"/>
</dbReference>
<reference evidence="2" key="1">
    <citation type="submission" date="2015-12" db="EMBL/GenBank/DDBJ databases">
        <title>Complete genome sequences of two moderately thermophilic Paenibacillus species.</title>
        <authorList>
            <person name="Butler R.III."/>
            <person name="Wang J."/>
            <person name="Stark B.C."/>
            <person name="Pombert J.-F."/>
        </authorList>
    </citation>
    <scope>NUCLEOTIDE SEQUENCE [LARGE SCALE GENOMIC DNA]</scope>
    <source>
        <strain evidence="2">32O-Y</strain>
    </source>
</reference>
<dbReference type="KEGG" id="pnp:IJ22_01930"/>
<dbReference type="InterPro" id="IPR011050">
    <property type="entry name" value="Pectin_lyase_fold/virulence"/>
</dbReference>
<dbReference type="STRING" id="162209.IJ22_01930"/>
<keyword evidence="2" id="KW-1185">Reference proteome</keyword>
<organism evidence="1 2">
    <name type="scientific">Paenibacillus naphthalenovorans</name>
    <dbReference type="NCBI Taxonomy" id="162209"/>
    <lineage>
        <taxon>Bacteria</taxon>
        <taxon>Bacillati</taxon>
        <taxon>Bacillota</taxon>
        <taxon>Bacilli</taxon>
        <taxon>Bacillales</taxon>
        <taxon>Paenibacillaceae</taxon>
        <taxon>Paenibacillus</taxon>
    </lineage>
</organism>
<dbReference type="SUPFAM" id="SSF51126">
    <property type="entry name" value="Pectin lyase-like"/>
    <property type="match status" value="1"/>
</dbReference>
<accession>A0A0U2U1V4</accession>
<dbReference type="Gene3D" id="2.160.20.10">
    <property type="entry name" value="Single-stranded right-handed beta-helix, Pectin lyase-like"/>
    <property type="match status" value="1"/>
</dbReference>
<sequence precursor="true">MMPSKILKQGIVLGMTIFTVLSIVFFRIDSAYSSALTEGHSLQQRIDETPSGGTVKLPAGMYNGPVTLNKPIRIIADGDVQLRSDASVPTIRIQAEGVVLQGLRIVHHGREDTAAVLITANGATLESLDIQTASYGIVIRDSGRHEILDSGIRWTGRDRPDGGKLSDRRNGIDLLNSHDNRIVGNVISSMNDGIYMENSHRNYINGNRFEHSRYGIHSMYIDGTEISGNQGAFNVTGAMIMGVKDAVVRDNTFVKQSENVNSQGLLFYDVHTSRIFNNKVEGNRVGLYVEKSNRNEFQNNDVLQNFVGVQFLESEGNRFTANRFIGNVIEAEANGSKNNTFEGNYWEAFRGLDTNGDGYSDLAYAINPFFQRLTSATPAFQLFFQSPGLLFLESLNTAGKEEWTKDKAPYLKPDFRTEAARSSYPGSSDTLALGIMLLFAAVFTIYYLGVRRG</sequence>
<reference evidence="1 2" key="2">
    <citation type="journal article" date="2016" name="Genome Announc.">
        <title>Complete Genome Sequences of Two Interactive Moderate Thermophiles, Paenibacillus napthalenovorans 32O-Y and Paenibacillus sp. 32O-W.</title>
        <authorList>
            <person name="Butler R.R.III."/>
            <person name="Wang J."/>
            <person name="Stark B.C."/>
            <person name="Pombert J.F."/>
        </authorList>
    </citation>
    <scope>NUCLEOTIDE SEQUENCE [LARGE SCALE GENOMIC DNA]</scope>
    <source>
        <strain evidence="1 2">32O-Y</strain>
    </source>
</reference>
<dbReference type="InterPro" id="IPR007742">
    <property type="entry name" value="NosD_dom"/>
</dbReference>
<gene>
    <name evidence="1" type="ORF">IJ22_01930</name>
</gene>
<dbReference type="Pfam" id="PF05048">
    <property type="entry name" value="NosD"/>
    <property type="match status" value="1"/>
</dbReference>
<dbReference type="InterPro" id="IPR022441">
    <property type="entry name" value="Para_beta_helix_rpt-2"/>
</dbReference>
<dbReference type="Proteomes" id="UP000061660">
    <property type="component" value="Chromosome"/>
</dbReference>
<proteinExistence type="predicted"/>
<dbReference type="OrthoDB" id="159063at2"/>
<evidence type="ECO:0000313" key="1">
    <source>
        <dbReference type="EMBL" id="ALS20585.1"/>
    </source>
</evidence>
<evidence type="ECO:0000313" key="2">
    <source>
        <dbReference type="Proteomes" id="UP000061660"/>
    </source>
</evidence>